<gene>
    <name evidence="1" type="ORF">I5L79_05950</name>
</gene>
<accession>A0ABS0L0J5</accession>
<comment type="caution">
    <text evidence="1">The sequence shown here is derived from an EMBL/GenBank/DDBJ whole genome shotgun (WGS) entry which is preliminary data.</text>
</comment>
<reference evidence="1 2" key="1">
    <citation type="submission" date="2020-11" db="EMBL/GenBank/DDBJ databases">
        <title>Hymenobacter sp.</title>
        <authorList>
            <person name="Kim M.K."/>
        </authorList>
    </citation>
    <scope>NUCLEOTIDE SEQUENCE [LARGE SCALE GENOMIC DNA]</scope>
    <source>
        <strain evidence="1 2">BT594</strain>
    </source>
</reference>
<organism evidence="1 2">
    <name type="scientific">Hymenobacter guriensis</name>
    <dbReference type="NCBI Taxonomy" id="2793065"/>
    <lineage>
        <taxon>Bacteria</taxon>
        <taxon>Pseudomonadati</taxon>
        <taxon>Bacteroidota</taxon>
        <taxon>Cytophagia</taxon>
        <taxon>Cytophagales</taxon>
        <taxon>Hymenobacteraceae</taxon>
        <taxon>Hymenobacter</taxon>
    </lineage>
</organism>
<evidence type="ECO:0000313" key="2">
    <source>
        <dbReference type="Proteomes" id="UP000601099"/>
    </source>
</evidence>
<dbReference type="Proteomes" id="UP000601099">
    <property type="component" value="Unassembled WGS sequence"/>
</dbReference>
<name>A0ABS0L0J5_9BACT</name>
<dbReference type="RefSeq" id="WP_196954082.1">
    <property type="nucleotide sequence ID" value="NZ_JADWYK010000002.1"/>
</dbReference>
<dbReference type="EMBL" id="JADWYK010000002">
    <property type="protein sequence ID" value="MBG8553078.1"/>
    <property type="molecule type" value="Genomic_DNA"/>
</dbReference>
<evidence type="ECO:0000313" key="1">
    <source>
        <dbReference type="EMBL" id="MBG8553078.1"/>
    </source>
</evidence>
<keyword evidence="2" id="KW-1185">Reference proteome</keyword>
<protein>
    <submittedName>
        <fullName evidence="1">Uncharacterized protein</fullName>
    </submittedName>
</protein>
<sequence>MSNLRRYWQFLGGLVPSLAVKLTRLASGNYTGTVFSPTPVTVNVEPTGQEVTAPGNSSFTVNFPAAGTYYLRLYAAGTDIVSYVNLDGLGVVGTEGDPDGVFDTTQFLNLTYANVTGSYVHTVRGYYQDTLFIRSTLLTSGTLNLTDVNTATINMEFNKFTGLLLPVNRDRLVSILGASGRLSGTFTSGIMPVLKTLEIGSDQNAAGRLTTINITGCTALETFAHSQNQTSSVIATAADVAKLKTWTALRCALGGANAAAHALLVRYAVLLTSLDMRENGLTGAEQEAFFDSFLDTVGSRVATGAKTFRLDGTGLVAQTNEGLVQTQERTKVASLLSALNMTVSYNRPRLSLSRLNTNTIRLTYTGTRDITIWGIGDTITLISSTNTTGLTNTTYTVLAGSGKVWDIGQTGATISNGALGTFDKI</sequence>
<proteinExistence type="predicted"/>